<dbReference type="AlphaFoldDB" id="A0A0H4X2J6"/>
<proteinExistence type="inferred from homology"/>
<reference evidence="3 4" key="1">
    <citation type="journal article" date="2016" name="PLoS ONE">
        <title>Complete Genome Sequence and Comparative Genomics of a Novel Myxobacterium Myxococcus hansupus.</title>
        <authorList>
            <person name="Sharma G."/>
            <person name="Narwani T."/>
            <person name="Subramanian S."/>
        </authorList>
    </citation>
    <scope>NUCLEOTIDE SEQUENCE [LARGE SCALE GENOMIC DNA]</scope>
    <source>
        <strain evidence="4">mixupus</strain>
    </source>
</reference>
<dbReference type="PIRSF" id="PIRSF003113">
    <property type="entry name" value="BolA"/>
    <property type="match status" value="1"/>
</dbReference>
<dbReference type="Gene3D" id="3.30.300.90">
    <property type="entry name" value="BolA-like"/>
    <property type="match status" value="1"/>
</dbReference>
<name>A0A0H4X2J6_9BACT</name>
<dbReference type="OrthoDB" id="9796738at2"/>
<dbReference type="PANTHER" id="PTHR46229:SF2">
    <property type="entry name" value="BOLA-LIKE PROTEIN 1"/>
    <property type="match status" value="1"/>
</dbReference>
<evidence type="ECO:0000256" key="1">
    <source>
        <dbReference type="ARBA" id="ARBA00005578"/>
    </source>
</evidence>
<organism evidence="3 4">
    <name type="scientific">Pseudomyxococcus hansupus</name>
    <dbReference type="NCBI Taxonomy" id="1297742"/>
    <lineage>
        <taxon>Bacteria</taxon>
        <taxon>Pseudomonadati</taxon>
        <taxon>Myxococcota</taxon>
        <taxon>Myxococcia</taxon>
        <taxon>Myxococcales</taxon>
        <taxon>Cystobacterineae</taxon>
        <taxon>Myxococcaceae</taxon>
        <taxon>Pseudomyxococcus</taxon>
    </lineage>
</organism>
<dbReference type="eggNOG" id="COG5007">
    <property type="taxonomic scope" value="Bacteria"/>
</dbReference>
<evidence type="ECO:0000256" key="2">
    <source>
        <dbReference type="RuleBase" id="RU003860"/>
    </source>
</evidence>
<evidence type="ECO:0000313" key="3">
    <source>
        <dbReference type="EMBL" id="AKQ68063.1"/>
    </source>
</evidence>
<dbReference type="InterPro" id="IPR036065">
    <property type="entry name" value="BolA-like_sf"/>
</dbReference>
<dbReference type="STRING" id="1297742.A176_004975"/>
<sequence length="85" mass="9628">MLDAEFIRARILEALPGSEVDVRDYTGTGDHYEARVVSPDFAGKAMVQQHQLVYAPLQQWLKSGELHALALKTYSPEQWKKLGTR</sequence>
<dbReference type="Pfam" id="PF01722">
    <property type="entry name" value="BolA"/>
    <property type="match status" value="1"/>
</dbReference>
<keyword evidence="4" id="KW-1185">Reference proteome</keyword>
<dbReference type="RefSeq" id="WP_002637357.1">
    <property type="nucleotide sequence ID" value="NZ_CP012109.1"/>
</dbReference>
<comment type="similarity">
    <text evidence="1 2">Belongs to the BolA/IbaG family.</text>
</comment>
<protein>
    <recommendedName>
        <fullName evidence="5">YrbA protein</fullName>
    </recommendedName>
</protein>
<dbReference type="SUPFAM" id="SSF82657">
    <property type="entry name" value="BolA-like"/>
    <property type="match status" value="1"/>
</dbReference>
<evidence type="ECO:0008006" key="5">
    <source>
        <dbReference type="Google" id="ProtNLM"/>
    </source>
</evidence>
<evidence type="ECO:0000313" key="4">
    <source>
        <dbReference type="Proteomes" id="UP000009026"/>
    </source>
</evidence>
<accession>A0A0H4X2J6</accession>
<dbReference type="KEGG" id="mym:A176_004975"/>
<dbReference type="InterPro" id="IPR002634">
    <property type="entry name" value="BolA"/>
</dbReference>
<gene>
    <name evidence="3" type="ORF">A176_004975</name>
</gene>
<dbReference type="EMBL" id="CP012109">
    <property type="protein sequence ID" value="AKQ68063.1"/>
    <property type="molecule type" value="Genomic_DNA"/>
</dbReference>
<dbReference type="PATRIC" id="fig|1297742.4.peg.5019"/>
<dbReference type="InterPro" id="IPR050961">
    <property type="entry name" value="BolA/IbaG_stress_morph_reg"/>
</dbReference>
<dbReference type="Proteomes" id="UP000009026">
    <property type="component" value="Chromosome"/>
</dbReference>
<dbReference type="PANTHER" id="PTHR46229">
    <property type="entry name" value="BOLA TRANSCRIPTION REGULATOR"/>
    <property type="match status" value="1"/>
</dbReference>